<evidence type="ECO:0000256" key="2">
    <source>
        <dbReference type="SAM" id="Phobius"/>
    </source>
</evidence>
<comment type="caution">
    <text evidence="4">The sequence shown here is derived from an EMBL/GenBank/DDBJ whole genome shotgun (WGS) entry which is preliminary data.</text>
</comment>
<dbReference type="Proteomes" id="UP001215151">
    <property type="component" value="Unassembled WGS sequence"/>
</dbReference>
<organism evidence="4 5">
    <name type="scientific">Trametes cubensis</name>
    <dbReference type="NCBI Taxonomy" id="1111947"/>
    <lineage>
        <taxon>Eukaryota</taxon>
        <taxon>Fungi</taxon>
        <taxon>Dikarya</taxon>
        <taxon>Basidiomycota</taxon>
        <taxon>Agaricomycotina</taxon>
        <taxon>Agaricomycetes</taxon>
        <taxon>Polyporales</taxon>
        <taxon>Polyporaceae</taxon>
        <taxon>Trametes</taxon>
    </lineage>
</organism>
<keyword evidence="2" id="KW-0472">Membrane</keyword>
<dbReference type="InterPro" id="IPR045339">
    <property type="entry name" value="DUF6534"/>
</dbReference>
<gene>
    <name evidence="4" type="ORF">ONZ51_g2532</name>
</gene>
<dbReference type="EMBL" id="JAPEVG010000040">
    <property type="protein sequence ID" value="KAJ8490052.1"/>
    <property type="molecule type" value="Genomic_DNA"/>
</dbReference>
<dbReference type="Pfam" id="PF20152">
    <property type="entry name" value="DUF6534"/>
    <property type="match status" value="1"/>
</dbReference>
<keyword evidence="5" id="KW-1185">Reference proteome</keyword>
<feature type="domain" description="DUF6534" evidence="3">
    <location>
        <begin position="114"/>
        <end position="199"/>
    </location>
</feature>
<feature type="region of interest" description="Disordered" evidence="1">
    <location>
        <begin position="237"/>
        <end position="256"/>
    </location>
</feature>
<feature type="transmembrane region" description="Helical" evidence="2">
    <location>
        <begin position="49"/>
        <end position="73"/>
    </location>
</feature>
<feature type="transmembrane region" description="Helical" evidence="2">
    <location>
        <begin position="174"/>
        <end position="195"/>
    </location>
</feature>
<feature type="compositionally biased region" description="Polar residues" evidence="1">
    <location>
        <begin position="237"/>
        <end position="249"/>
    </location>
</feature>
<sequence>MSVSSNALGDILGALLVGTFISLIIYGATILHAYRYFRMYPRDKRALKGLVAFVLVLDTATSALSIYSCYVYLITWYAHPVELLNNICFNFNVRLLAETLEPTRMLASGALCATLADISLTTALTVALCQSRTGFKGMDSKIDIMILYSVNTGLITGIINLIFVVFAFSKPSTMLEVATGFVAVKMYAMTLLVALNSRQFIASRDGDNIPGTHIVFGSGGSQTPSLLLAVSAPQSRLSSGWQDKSNQAPSLPLVLQ</sequence>
<dbReference type="AlphaFoldDB" id="A0AAD7TZD6"/>
<evidence type="ECO:0000313" key="5">
    <source>
        <dbReference type="Proteomes" id="UP001215151"/>
    </source>
</evidence>
<proteinExistence type="predicted"/>
<evidence type="ECO:0000259" key="3">
    <source>
        <dbReference type="Pfam" id="PF20152"/>
    </source>
</evidence>
<evidence type="ECO:0000313" key="4">
    <source>
        <dbReference type="EMBL" id="KAJ8490052.1"/>
    </source>
</evidence>
<feature type="transmembrane region" description="Helical" evidence="2">
    <location>
        <begin position="146"/>
        <end position="168"/>
    </location>
</feature>
<dbReference type="PANTHER" id="PTHR40465:SF1">
    <property type="entry name" value="DUF6534 DOMAIN-CONTAINING PROTEIN"/>
    <property type="match status" value="1"/>
</dbReference>
<keyword evidence="2" id="KW-0812">Transmembrane</keyword>
<feature type="transmembrane region" description="Helical" evidence="2">
    <location>
        <begin position="105"/>
        <end position="126"/>
    </location>
</feature>
<feature type="transmembrane region" description="Helical" evidence="2">
    <location>
        <begin position="12"/>
        <end position="37"/>
    </location>
</feature>
<reference evidence="4" key="1">
    <citation type="submission" date="2022-11" db="EMBL/GenBank/DDBJ databases">
        <title>Genome Sequence of Cubamyces cubensis.</title>
        <authorList>
            <person name="Buettner E."/>
        </authorList>
    </citation>
    <scope>NUCLEOTIDE SEQUENCE</scope>
    <source>
        <strain evidence="4">MPL-01</strain>
    </source>
</reference>
<keyword evidence="2" id="KW-1133">Transmembrane helix</keyword>
<accession>A0AAD7TZD6</accession>
<dbReference type="PANTHER" id="PTHR40465">
    <property type="entry name" value="CHROMOSOME 1, WHOLE GENOME SHOTGUN SEQUENCE"/>
    <property type="match status" value="1"/>
</dbReference>
<name>A0AAD7TZD6_9APHY</name>
<protein>
    <recommendedName>
        <fullName evidence="3">DUF6534 domain-containing protein</fullName>
    </recommendedName>
</protein>
<evidence type="ECO:0000256" key="1">
    <source>
        <dbReference type="SAM" id="MobiDB-lite"/>
    </source>
</evidence>